<proteinExistence type="predicted"/>
<sequence>MCTAIDLNVKINETFSVISFKPIVSLNDVSFFIEDFFNDFMANKMFSAIIHFYDLTINLLLSKFMNLLSQRLSFIVGIPRISADYIELTGQAYDNVSSQNKTTVYTGFSVGGLLAKGIIIICFF</sequence>
<accession>A0ABR2IL68</accession>
<organism evidence="1 2">
    <name type="scientific">Tritrichomonas musculus</name>
    <dbReference type="NCBI Taxonomy" id="1915356"/>
    <lineage>
        <taxon>Eukaryota</taxon>
        <taxon>Metamonada</taxon>
        <taxon>Parabasalia</taxon>
        <taxon>Tritrichomonadida</taxon>
        <taxon>Tritrichomonadidae</taxon>
        <taxon>Tritrichomonas</taxon>
    </lineage>
</organism>
<keyword evidence="2" id="KW-1185">Reference proteome</keyword>
<evidence type="ECO:0000313" key="1">
    <source>
        <dbReference type="EMBL" id="KAK8865071.1"/>
    </source>
</evidence>
<dbReference type="EMBL" id="JAPFFF010000016">
    <property type="protein sequence ID" value="KAK8865071.1"/>
    <property type="molecule type" value="Genomic_DNA"/>
</dbReference>
<evidence type="ECO:0000313" key="2">
    <source>
        <dbReference type="Proteomes" id="UP001470230"/>
    </source>
</evidence>
<protein>
    <submittedName>
        <fullName evidence="1">Uncharacterized protein</fullName>
    </submittedName>
</protein>
<dbReference type="Proteomes" id="UP001470230">
    <property type="component" value="Unassembled WGS sequence"/>
</dbReference>
<name>A0ABR2IL68_9EUKA</name>
<gene>
    <name evidence="1" type="ORF">M9Y10_010602</name>
</gene>
<reference evidence="1 2" key="1">
    <citation type="submission" date="2024-04" db="EMBL/GenBank/DDBJ databases">
        <title>Tritrichomonas musculus Genome.</title>
        <authorList>
            <person name="Alves-Ferreira E."/>
            <person name="Grigg M."/>
            <person name="Lorenzi H."/>
            <person name="Galac M."/>
        </authorList>
    </citation>
    <scope>NUCLEOTIDE SEQUENCE [LARGE SCALE GENOMIC DNA]</scope>
    <source>
        <strain evidence="1 2">EAF2021</strain>
    </source>
</reference>
<comment type="caution">
    <text evidence="1">The sequence shown here is derived from an EMBL/GenBank/DDBJ whole genome shotgun (WGS) entry which is preliminary data.</text>
</comment>